<name>A0ABW8C6C0_9ACTN</name>
<sequence length="64" mass="6518">MVLSVSLVLLLGVFLAFLLKVGSIKGGVCFVAVMFGFLLTSTGAAGPINHAISGTAHTIGDMRP</sequence>
<dbReference type="Proteomes" id="UP001614394">
    <property type="component" value="Unassembled WGS sequence"/>
</dbReference>
<comment type="caution">
    <text evidence="1">The sequence shown here is derived from an EMBL/GenBank/DDBJ whole genome shotgun (WGS) entry which is preliminary data.</text>
</comment>
<dbReference type="EMBL" id="JBITYG010000003">
    <property type="protein sequence ID" value="MFI9101673.1"/>
    <property type="molecule type" value="Genomic_DNA"/>
</dbReference>
<evidence type="ECO:0000313" key="1">
    <source>
        <dbReference type="EMBL" id="MFI9101673.1"/>
    </source>
</evidence>
<keyword evidence="2" id="KW-1185">Reference proteome</keyword>
<dbReference type="RefSeq" id="WP_399648331.1">
    <property type="nucleotide sequence ID" value="NZ_JBITYG010000003.1"/>
</dbReference>
<protein>
    <recommendedName>
        <fullName evidence="3">Secreted protein</fullName>
    </recommendedName>
</protein>
<accession>A0ABW8C6C0</accession>
<evidence type="ECO:0008006" key="3">
    <source>
        <dbReference type="Google" id="ProtNLM"/>
    </source>
</evidence>
<gene>
    <name evidence="1" type="ORF">ACIGXA_14230</name>
</gene>
<organism evidence="1 2">
    <name type="scientific">Streptomyces fildesensis</name>
    <dbReference type="NCBI Taxonomy" id="375757"/>
    <lineage>
        <taxon>Bacteria</taxon>
        <taxon>Bacillati</taxon>
        <taxon>Actinomycetota</taxon>
        <taxon>Actinomycetes</taxon>
        <taxon>Kitasatosporales</taxon>
        <taxon>Streptomycetaceae</taxon>
        <taxon>Streptomyces</taxon>
    </lineage>
</organism>
<reference evidence="1 2" key="1">
    <citation type="submission" date="2024-10" db="EMBL/GenBank/DDBJ databases">
        <title>The Natural Products Discovery Center: Release of the First 8490 Sequenced Strains for Exploring Actinobacteria Biosynthetic Diversity.</title>
        <authorList>
            <person name="Kalkreuter E."/>
            <person name="Kautsar S.A."/>
            <person name="Yang D."/>
            <person name="Bader C.D."/>
            <person name="Teijaro C.N."/>
            <person name="Fluegel L."/>
            <person name="Davis C.M."/>
            <person name="Simpson J.R."/>
            <person name="Lauterbach L."/>
            <person name="Steele A.D."/>
            <person name="Gui C."/>
            <person name="Meng S."/>
            <person name="Li G."/>
            <person name="Viehrig K."/>
            <person name="Ye F."/>
            <person name="Su P."/>
            <person name="Kiefer A.F."/>
            <person name="Nichols A."/>
            <person name="Cepeda A.J."/>
            <person name="Yan W."/>
            <person name="Fan B."/>
            <person name="Jiang Y."/>
            <person name="Adhikari A."/>
            <person name="Zheng C.-J."/>
            <person name="Schuster L."/>
            <person name="Cowan T.M."/>
            <person name="Smanski M.J."/>
            <person name="Chevrette M.G."/>
            <person name="De Carvalho L.P.S."/>
            <person name="Shen B."/>
        </authorList>
    </citation>
    <scope>NUCLEOTIDE SEQUENCE [LARGE SCALE GENOMIC DNA]</scope>
    <source>
        <strain evidence="1 2">NPDC053399</strain>
    </source>
</reference>
<proteinExistence type="predicted"/>
<evidence type="ECO:0000313" key="2">
    <source>
        <dbReference type="Proteomes" id="UP001614394"/>
    </source>
</evidence>